<dbReference type="PANTHER" id="PTHR34452:SF7">
    <property type="entry name" value="MYOSIN HEAVY CHAIN-RELATED PROTEIN"/>
    <property type="match status" value="1"/>
</dbReference>
<dbReference type="AlphaFoldDB" id="A0A314YT40"/>
<dbReference type="Proteomes" id="UP000250321">
    <property type="component" value="Unassembled WGS sequence"/>
</dbReference>
<organism evidence="3 4">
    <name type="scientific">Prunus yedoensis var. nudiflora</name>
    <dbReference type="NCBI Taxonomy" id="2094558"/>
    <lineage>
        <taxon>Eukaryota</taxon>
        <taxon>Viridiplantae</taxon>
        <taxon>Streptophyta</taxon>
        <taxon>Embryophyta</taxon>
        <taxon>Tracheophyta</taxon>
        <taxon>Spermatophyta</taxon>
        <taxon>Magnoliopsida</taxon>
        <taxon>eudicotyledons</taxon>
        <taxon>Gunneridae</taxon>
        <taxon>Pentapetalae</taxon>
        <taxon>rosids</taxon>
        <taxon>fabids</taxon>
        <taxon>Rosales</taxon>
        <taxon>Rosaceae</taxon>
        <taxon>Amygdaloideae</taxon>
        <taxon>Amygdaleae</taxon>
        <taxon>Prunus</taxon>
    </lineage>
</organism>
<feature type="region of interest" description="Disordered" evidence="2">
    <location>
        <begin position="1"/>
        <end position="25"/>
    </location>
</feature>
<evidence type="ECO:0000256" key="2">
    <source>
        <dbReference type="SAM" id="MobiDB-lite"/>
    </source>
</evidence>
<dbReference type="OrthoDB" id="2018427at2759"/>
<comment type="caution">
    <text evidence="3">The sequence shown here is derived from an EMBL/GenBank/DDBJ whole genome shotgun (WGS) entry which is preliminary data.</text>
</comment>
<keyword evidence="4" id="KW-1185">Reference proteome</keyword>
<reference evidence="3 4" key="1">
    <citation type="submission" date="2018-02" db="EMBL/GenBank/DDBJ databases">
        <title>Draft genome of wild Prunus yedoensis var. nudiflora.</title>
        <authorList>
            <person name="Baek S."/>
            <person name="Kim J.-H."/>
            <person name="Choi K."/>
            <person name="Kim G.-B."/>
            <person name="Cho A."/>
            <person name="Jang H."/>
            <person name="Shin C.-H."/>
            <person name="Yu H.-J."/>
            <person name="Mun J.-H."/>
        </authorList>
    </citation>
    <scope>NUCLEOTIDE SEQUENCE [LARGE SCALE GENOMIC DNA]</scope>
    <source>
        <strain evidence="4">cv. Jeju island</strain>
        <tissue evidence="3">Leaf</tissue>
    </source>
</reference>
<dbReference type="STRING" id="2094558.A0A314YT40"/>
<proteinExistence type="predicted"/>
<gene>
    <name evidence="3" type="ORF">Pyn_41181</name>
</gene>
<name>A0A314YT40_PRUYE</name>
<accession>A0A314YT40</accession>
<feature type="coiled-coil region" evidence="1">
    <location>
        <begin position="28"/>
        <end position="69"/>
    </location>
</feature>
<dbReference type="PANTHER" id="PTHR34452">
    <property type="entry name" value="MYOSIN HEAVY CHAIN-RELATED PROTEIN"/>
    <property type="match status" value="1"/>
</dbReference>
<evidence type="ECO:0000256" key="1">
    <source>
        <dbReference type="SAM" id="Coils"/>
    </source>
</evidence>
<feature type="compositionally biased region" description="Basic and acidic residues" evidence="2">
    <location>
        <begin position="14"/>
        <end position="25"/>
    </location>
</feature>
<dbReference type="EMBL" id="PJQY01002536">
    <property type="protein sequence ID" value="PQP92725.1"/>
    <property type="molecule type" value="Genomic_DNA"/>
</dbReference>
<evidence type="ECO:0000313" key="3">
    <source>
        <dbReference type="EMBL" id="PQP92725.1"/>
    </source>
</evidence>
<sequence>MSCIKSTDEMSSEQEPRLANVDHRNGYHDDLLTELASIKERNTSMESELKEMQERYSEISLKFAEVEGERQQLVMTVRNLKNSKRS</sequence>
<evidence type="ECO:0000313" key="4">
    <source>
        <dbReference type="Proteomes" id="UP000250321"/>
    </source>
</evidence>
<keyword evidence="1" id="KW-0175">Coiled coil</keyword>
<protein>
    <submittedName>
        <fullName evidence="3">Myosin-11</fullName>
    </submittedName>
</protein>